<protein>
    <submittedName>
        <fullName evidence="1">Uncharacterized protein</fullName>
    </submittedName>
</protein>
<proteinExistence type="predicted"/>
<name>A0A8S5MY30_9CAUD</name>
<reference evidence="1" key="1">
    <citation type="journal article" date="2021" name="Proc. Natl. Acad. Sci. U.S.A.">
        <title>A Catalog of Tens of Thousands of Viruses from Human Metagenomes Reveals Hidden Associations with Chronic Diseases.</title>
        <authorList>
            <person name="Tisza M.J."/>
            <person name="Buck C.B."/>
        </authorList>
    </citation>
    <scope>NUCLEOTIDE SEQUENCE</scope>
    <source>
        <strain evidence="1">CtKXi8</strain>
    </source>
</reference>
<sequence length="73" mass="8090">MTFVNNNGKVPYIMVAGADHVSGEMPIAAAEQIYNKGKKRASNRFPGYPVCVDGKYFFATVKTTSRKKKTDDE</sequence>
<dbReference type="EMBL" id="BK015018">
    <property type="protein sequence ID" value="DAD87278.1"/>
    <property type="molecule type" value="Genomic_DNA"/>
</dbReference>
<evidence type="ECO:0000313" key="1">
    <source>
        <dbReference type="EMBL" id="DAD87278.1"/>
    </source>
</evidence>
<organism evidence="1">
    <name type="scientific">Siphoviridae sp. ctKXi8</name>
    <dbReference type="NCBI Taxonomy" id="2826244"/>
    <lineage>
        <taxon>Viruses</taxon>
        <taxon>Duplodnaviria</taxon>
        <taxon>Heunggongvirae</taxon>
        <taxon>Uroviricota</taxon>
        <taxon>Caudoviricetes</taxon>
    </lineage>
</organism>
<accession>A0A8S5MY30</accession>